<dbReference type="EC" id="3.6.1.27" evidence="3"/>
<dbReference type="Pfam" id="PF02673">
    <property type="entry name" value="BacA"/>
    <property type="match status" value="1"/>
</dbReference>
<organism evidence="15 16">
    <name type="scientific">Pararhodospirillum photometricum DSM 122</name>
    <dbReference type="NCBI Taxonomy" id="1150469"/>
    <lineage>
        <taxon>Bacteria</taxon>
        <taxon>Pseudomonadati</taxon>
        <taxon>Pseudomonadota</taxon>
        <taxon>Alphaproteobacteria</taxon>
        <taxon>Rhodospirillales</taxon>
        <taxon>Rhodospirillaceae</taxon>
        <taxon>Pararhodospirillum</taxon>
    </lineage>
</organism>
<feature type="transmembrane region" description="Helical" evidence="14">
    <location>
        <begin position="184"/>
        <end position="203"/>
    </location>
</feature>
<evidence type="ECO:0000256" key="7">
    <source>
        <dbReference type="ARBA" id="ARBA00022801"/>
    </source>
</evidence>
<dbReference type="KEGG" id="rpm:RSPPHO_00469"/>
<evidence type="ECO:0000313" key="16">
    <source>
        <dbReference type="Proteomes" id="UP000033220"/>
    </source>
</evidence>
<keyword evidence="5" id="KW-1003">Cell membrane</keyword>
<evidence type="ECO:0000256" key="9">
    <source>
        <dbReference type="ARBA" id="ARBA00023136"/>
    </source>
</evidence>
<dbReference type="HOGENOM" id="CLU_060296_1_0_5"/>
<feature type="transmembrane region" description="Helical" evidence="14">
    <location>
        <begin position="109"/>
        <end position="131"/>
    </location>
</feature>
<protein>
    <recommendedName>
        <fullName evidence="4">Undecaprenyl-diphosphatase</fullName>
        <ecNumber evidence="3">3.6.1.27</ecNumber>
    </recommendedName>
    <alternativeName>
        <fullName evidence="12">Bacitracin resistance protein</fullName>
    </alternativeName>
    <alternativeName>
        <fullName evidence="11">Undecaprenyl pyrophosphate phosphatase</fullName>
    </alternativeName>
</protein>
<keyword evidence="9 14" id="KW-0472">Membrane</keyword>
<keyword evidence="6 14" id="KW-0812">Transmembrane</keyword>
<evidence type="ECO:0000256" key="12">
    <source>
        <dbReference type="ARBA" id="ARBA00032932"/>
    </source>
</evidence>
<feature type="transmembrane region" description="Helical" evidence="14">
    <location>
        <begin position="82"/>
        <end position="103"/>
    </location>
</feature>
<sequence length="273" mass="28466">MTLLLFVIATLLQGLSEFLPVSASSHVLGLAAVGWAPTLGPQGAFGVALGGLLALGLFFHADLTMMVRGTARRLIKGKRNPGATLAGQLALASLPVALVGALVERYALLDGVISLALVGWTTLIVGVLLWVADWMNMTVKRVEHLNGLDLLLVGVFQALALVPGVGRAAAVMTAARFVGCERRAAFRLASLLALPVLVGVAGLEGTRVVSAGLSLWSPVVGIAGALGVGSGLICLGALWAWLRRRTFAPFAHYRVGLGTVLLLLAYIAPLWPW</sequence>
<reference evidence="15 16" key="1">
    <citation type="submission" date="2012-02" db="EMBL/GenBank/DDBJ databases">
        <title>Shotgun genome sequence of Phaeospirillum photometricum DSM 122.</title>
        <authorList>
            <person name="Duquesne K."/>
            <person name="Sturgis J."/>
        </authorList>
    </citation>
    <scope>NUCLEOTIDE SEQUENCE [LARGE SCALE GENOMIC DNA]</scope>
    <source>
        <strain evidence="16">DSM122</strain>
    </source>
</reference>
<feature type="transmembrane region" description="Helical" evidence="14">
    <location>
        <begin position="253"/>
        <end position="271"/>
    </location>
</feature>
<evidence type="ECO:0000256" key="3">
    <source>
        <dbReference type="ARBA" id="ARBA00012374"/>
    </source>
</evidence>
<dbReference type="InterPro" id="IPR003824">
    <property type="entry name" value="UppP"/>
</dbReference>
<comment type="subcellular location">
    <subcellularLocation>
        <location evidence="1">Cell membrane</location>
        <topology evidence="1">Multi-pass membrane protein</topology>
    </subcellularLocation>
</comment>
<dbReference type="PANTHER" id="PTHR30622">
    <property type="entry name" value="UNDECAPRENYL-DIPHOSPHATASE"/>
    <property type="match status" value="1"/>
</dbReference>
<dbReference type="PATRIC" id="fig|1150469.3.peg.551"/>
<evidence type="ECO:0000313" key="15">
    <source>
        <dbReference type="EMBL" id="CCG07095.1"/>
    </source>
</evidence>
<feature type="transmembrane region" description="Helical" evidence="14">
    <location>
        <begin position="215"/>
        <end position="241"/>
    </location>
</feature>
<evidence type="ECO:0000256" key="11">
    <source>
        <dbReference type="ARBA" id="ARBA00032707"/>
    </source>
</evidence>
<accession>H6SP23</accession>
<evidence type="ECO:0000256" key="10">
    <source>
        <dbReference type="ARBA" id="ARBA00023251"/>
    </source>
</evidence>
<comment type="catalytic activity">
    <reaction evidence="13">
        <text>di-trans,octa-cis-undecaprenyl diphosphate + H2O = di-trans,octa-cis-undecaprenyl phosphate + phosphate + H(+)</text>
        <dbReference type="Rhea" id="RHEA:28094"/>
        <dbReference type="ChEBI" id="CHEBI:15377"/>
        <dbReference type="ChEBI" id="CHEBI:15378"/>
        <dbReference type="ChEBI" id="CHEBI:43474"/>
        <dbReference type="ChEBI" id="CHEBI:58405"/>
        <dbReference type="ChEBI" id="CHEBI:60392"/>
        <dbReference type="EC" id="3.6.1.27"/>
    </reaction>
</comment>
<dbReference type="PANTHER" id="PTHR30622:SF4">
    <property type="entry name" value="UNDECAPRENYL-DIPHOSPHATASE"/>
    <property type="match status" value="1"/>
</dbReference>
<dbReference type="GO" id="GO:0050380">
    <property type="term" value="F:undecaprenyl-diphosphatase activity"/>
    <property type="evidence" value="ECO:0007669"/>
    <property type="project" value="UniProtKB-EC"/>
</dbReference>
<dbReference type="GO" id="GO:0046677">
    <property type="term" value="P:response to antibiotic"/>
    <property type="evidence" value="ECO:0007669"/>
    <property type="project" value="UniProtKB-KW"/>
</dbReference>
<evidence type="ECO:0000256" key="8">
    <source>
        <dbReference type="ARBA" id="ARBA00022989"/>
    </source>
</evidence>
<gene>
    <name evidence="15" type="primary">uppP1</name>
    <name evidence="15" type="ORF">RSPPHO_00469</name>
</gene>
<keyword evidence="16" id="KW-1185">Reference proteome</keyword>
<dbReference type="OrthoDB" id="9808289at2"/>
<dbReference type="GO" id="GO:0005886">
    <property type="term" value="C:plasma membrane"/>
    <property type="evidence" value="ECO:0007669"/>
    <property type="project" value="UniProtKB-SubCell"/>
</dbReference>
<keyword evidence="10" id="KW-0046">Antibiotic resistance</keyword>
<dbReference type="EMBL" id="HE663493">
    <property type="protein sequence ID" value="CCG07095.1"/>
    <property type="molecule type" value="Genomic_DNA"/>
</dbReference>
<comment type="similarity">
    <text evidence="2">Belongs to the UppP family.</text>
</comment>
<feature type="transmembrane region" description="Helical" evidence="14">
    <location>
        <begin position="39"/>
        <end position="61"/>
    </location>
</feature>
<evidence type="ECO:0000256" key="5">
    <source>
        <dbReference type="ARBA" id="ARBA00022475"/>
    </source>
</evidence>
<dbReference type="STRING" id="1150469.RSPPHO_00469"/>
<dbReference type="eggNOG" id="COG1968">
    <property type="taxonomic scope" value="Bacteria"/>
</dbReference>
<proteinExistence type="inferred from homology"/>
<evidence type="ECO:0000256" key="1">
    <source>
        <dbReference type="ARBA" id="ARBA00004651"/>
    </source>
</evidence>
<dbReference type="AlphaFoldDB" id="H6SP23"/>
<evidence type="ECO:0000256" key="13">
    <source>
        <dbReference type="ARBA" id="ARBA00047594"/>
    </source>
</evidence>
<dbReference type="RefSeq" id="WP_014413735.1">
    <property type="nucleotide sequence ID" value="NC_017059.1"/>
</dbReference>
<name>H6SP23_PARPM</name>
<evidence type="ECO:0000256" key="14">
    <source>
        <dbReference type="SAM" id="Phobius"/>
    </source>
</evidence>
<dbReference type="Proteomes" id="UP000033220">
    <property type="component" value="Chromosome DSM 122"/>
</dbReference>
<evidence type="ECO:0000256" key="2">
    <source>
        <dbReference type="ARBA" id="ARBA00010621"/>
    </source>
</evidence>
<evidence type="ECO:0000256" key="6">
    <source>
        <dbReference type="ARBA" id="ARBA00022692"/>
    </source>
</evidence>
<keyword evidence="7 15" id="KW-0378">Hydrolase</keyword>
<evidence type="ECO:0000256" key="4">
    <source>
        <dbReference type="ARBA" id="ARBA00021581"/>
    </source>
</evidence>
<keyword evidence="8 14" id="KW-1133">Transmembrane helix</keyword>